<dbReference type="GO" id="GO:0055085">
    <property type="term" value="P:transmembrane transport"/>
    <property type="evidence" value="ECO:0007669"/>
    <property type="project" value="TreeGrafter"/>
</dbReference>
<protein>
    <recommendedName>
        <fullName evidence="4">OmpW family protein</fullName>
    </recommendedName>
</protein>
<dbReference type="Gene3D" id="2.40.160.20">
    <property type="match status" value="1"/>
</dbReference>
<dbReference type="Proteomes" id="UP000029385">
    <property type="component" value="Unassembled WGS sequence"/>
</dbReference>
<dbReference type="PANTHER" id="PTHR36920">
    <property type="match status" value="1"/>
</dbReference>
<dbReference type="InterPro" id="IPR011250">
    <property type="entry name" value="OMP/PagP_B-barrel"/>
</dbReference>
<evidence type="ECO:0000313" key="3">
    <source>
        <dbReference type="Proteomes" id="UP000029385"/>
    </source>
</evidence>
<sequence length="197" mass="20583">MISLALLAALAATNAHAEGFKATVGYENVNPKSNNGQLAGAEANVSDDWGFTGSLGYNFDDNWSADVWTGLTKFKHEVGIAGLGTVANVEHRPTTLTVNYHFMPAEKFSPYVGIGYGWVNVSGEEGVGALAGTQVRASNANGLTYVLGADVAVTDNVFIRGSVRKLDFDSDVTVNGAAVGTANVDPLVYGISAGFKF</sequence>
<dbReference type="SUPFAM" id="SSF56925">
    <property type="entry name" value="OMPA-like"/>
    <property type="match status" value="1"/>
</dbReference>
<keyword evidence="3" id="KW-1185">Reference proteome</keyword>
<feature type="chain" id="PRO_5001869025" description="OmpW family protein" evidence="1">
    <location>
        <begin position="18"/>
        <end position="197"/>
    </location>
</feature>
<dbReference type="EMBL" id="AVCI01000009">
    <property type="protein sequence ID" value="KFN42512.1"/>
    <property type="molecule type" value="Genomic_DNA"/>
</dbReference>
<gene>
    <name evidence="2" type="ORF">N789_12800</name>
</gene>
<dbReference type="Pfam" id="PF03922">
    <property type="entry name" value="OmpW"/>
    <property type="match status" value="1"/>
</dbReference>
<name>A0A091ATM8_9GAMM</name>
<dbReference type="AlphaFoldDB" id="A0A091ATM8"/>
<dbReference type="STRING" id="1121015.GCA_000420545_02602"/>
<evidence type="ECO:0000313" key="2">
    <source>
        <dbReference type="EMBL" id="KFN42512.1"/>
    </source>
</evidence>
<keyword evidence="1" id="KW-0732">Signal</keyword>
<dbReference type="InterPro" id="IPR005618">
    <property type="entry name" value="OMPW"/>
</dbReference>
<evidence type="ECO:0008006" key="4">
    <source>
        <dbReference type="Google" id="ProtNLM"/>
    </source>
</evidence>
<organism evidence="2 3">
    <name type="scientific">Arenimonas oryziterrae DSM 21050 = YC6267</name>
    <dbReference type="NCBI Taxonomy" id="1121015"/>
    <lineage>
        <taxon>Bacteria</taxon>
        <taxon>Pseudomonadati</taxon>
        <taxon>Pseudomonadota</taxon>
        <taxon>Gammaproteobacteria</taxon>
        <taxon>Lysobacterales</taxon>
        <taxon>Lysobacteraceae</taxon>
        <taxon>Arenimonas</taxon>
    </lineage>
</organism>
<comment type="caution">
    <text evidence="2">The sequence shown here is derived from an EMBL/GenBank/DDBJ whole genome shotgun (WGS) entry which is preliminary data.</text>
</comment>
<accession>A0A091ATM8</accession>
<dbReference type="GO" id="GO:0019867">
    <property type="term" value="C:outer membrane"/>
    <property type="evidence" value="ECO:0007669"/>
    <property type="project" value="InterPro"/>
</dbReference>
<feature type="signal peptide" evidence="1">
    <location>
        <begin position="1"/>
        <end position="17"/>
    </location>
</feature>
<evidence type="ECO:0000256" key="1">
    <source>
        <dbReference type="SAM" id="SignalP"/>
    </source>
</evidence>
<reference evidence="2 3" key="1">
    <citation type="submission" date="2013-09" db="EMBL/GenBank/DDBJ databases">
        <title>Genome sequencing of Arenimonas oryziterrae.</title>
        <authorList>
            <person name="Chen F."/>
            <person name="Wang G."/>
        </authorList>
    </citation>
    <scope>NUCLEOTIDE SEQUENCE [LARGE SCALE GENOMIC DNA]</scope>
    <source>
        <strain evidence="2 3">YC6267</strain>
    </source>
</reference>
<dbReference type="PATRIC" id="fig|1121015.4.peg.2029"/>
<dbReference type="PANTHER" id="PTHR36920:SF1">
    <property type="entry name" value="OUTER MEMBRANE PROTEIN W"/>
    <property type="match status" value="1"/>
</dbReference>
<dbReference type="eggNOG" id="COG3047">
    <property type="taxonomic scope" value="Bacteria"/>
</dbReference>
<proteinExistence type="predicted"/>